<dbReference type="PANTHER" id="PTHR31175">
    <property type="entry name" value="AUXIN-RESPONSIVE FAMILY PROTEIN"/>
    <property type="match status" value="1"/>
</dbReference>
<protein>
    <submittedName>
        <fullName evidence="2">Indole-3-acetic acid-induced protein ARG7</fullName>
    </submittedName>
</protein>
<dbReference type="Pfam" id="PF02519">
    <property type="entry name" value="Auxin_inducible"/>
    <property type="match status" value="1"/>
</dbReference>
<dbReference type="AlphaFoldDB" id="A0A1D1YAF4"/>
<feature type="non-terminal residue" evidence="2">
    <location>
        <position position="1"/>
    </location>
</feature>
<comment type="similarity">
    <text evidence="1">Belongs to the ARG7 family.</text>
</comment>
<organism evidence="2">
    <name type="scientific">Anthurium amnicola</name>
    <dbReference type="NCBI Taxonomy" id="1678845"/>
    <lineage>
        <taxon>Eukaryota</taxon>
        <taxon>Viridiplantae</taxon>
        <taxon>Streptophyta</taxon>
        <taxon>Embryophyta</taxon>
        <taxon>Tracheophyta</taxon>
        <taxon>Spermatophyta</taxon>
        <taxon>Magnoliopsida</taxon>
        <taxon>Liliopsida</taxon>
        <taxon>Araceae</taxon>
        <taxon>Pothoideae</taxon>
        <taxon>Potheae</taxon>
        <taxon>Anthurium</taxon>
    </lineage>
</organism>
<name>A0A1D1YAF4_9ARAE</name>
<proteinExistence type="inferred from homology"/>
<dbReference type="EMBL" id="GDJX01016318">
    <property type="protein sequence ID" value="JAT51618.1"/>
    <property type="molecule type" value="Transcribed_RNA"/>
</dbReference>
<gene>
    <name evidence="2" type="primary">ARG7_3</name>
    <name evidence="2" type="ORF">g.83950</name>
</gene>
<dbReference type="InterPro" id="IPR003676">
    <property type="entry name" value="SAUR_fam"/>
</dbReference>
<evidence type="ECO:0000313" key="2">
    <source>
        <dbReference type="EMBL" id="JAT51618.1"/>
    </source>
</evidence>
<reference evidence="2" key="1">
    <citation type="submission" date="2015-07" db="EMBL/GenBank/DDBJ databases">
        <title>Transcriptome Assembly of Anthurium amnicola.</title>
        <authorList>
            <person name="Suzuki J."/>
        </authorList>
    </citation>
    <scope>NUCLEOTIDE SEQUENCE</scope>
</reference>
<evidence type="ECO:0000256" key="1">
    <source>
        <dbReference type="ARBA" id="ARBA00006974"/>
    </source>
</evidence>
<sequence length="186" mass="21103">EELEFPLAHRTRSSTGASCNRDFFQEIFFPLFHLPRRLAMISSKRLLQMAMQWRKMAALGRRRISWLTPRGDTISDACSSSTPSKGNFVVYSKDGRRFVVPLKYINTTIFRELFEISQEEFGLPCQGSIVMPCDAILMEYIISLLPRRVSKELENALLSTVASTRCSTSSASSQGFAHQQLTIHGF</sequence>
<accession>A0A1D1YAF4</accession>
<dbReference type="GO" id="GO:0009733">
    <property type="term" value="P:response to auxin"/>
    <property type="evidence" value="ECO:0007669"/>
    <property type="project" value="InterPro"/>
</dbReference>
<dbReference type="PANTHER" id="PTHR31175:SF82">
    <property type="entry name" value="AUXIN-RESPONSIVE PROTEIN SAUR65"/>
    <property type="match status" value="1"/>
</dbReference>